<keyword evidence="2" id="KW-1185">Reference proteome</keyword>
<sequence length="182" mass="19834">MVLESVRALVFLSPERVSWFLSVAQSFLKVSMEVAPRSSGFPGETGPGQKGALSVPSVVLEKTLEGSFGPTLVAGSFLTVVCGRPLKGHFTFTLGDSPASLLKESFCGGLLDLWPFWSDSLLWLAYKPGELEEGGAATHPKFRTQILSGRREEINLFTPGNKKRLLEPYSGLVDVGRYLTQR</sequence>
<dbReference type="AlphaFoldDB" id="A0A5B7E5R7"/>
<reference evidence="1 2" key="1">
    <citation type="submission" date="2019-05" db="EMBL/GenBank/DDBJ databases">
        <title>Another draft genome of Portunus trituberculatus and its Hox gene families provides insights of decapod evolution.</title>
        <authorList>
            <person name="Jeong J.-H."/>
            <person name="Song I."/>
            <person name="Kim S."/>
            <person name="Choi T."/>
            <person name="Kim D."/>
            <person name="Ryu S."/>
            <person name="Kim W."/>
        </authorList>
    </citation>
    <scope>NUCLEOTIDE SEQUENCE [LARGE SCALE GENOMIC DNA]</scope>
    <source>
        <tissue evidence="1">Muscle</tissue>
    </source>
</reference>
<organism evidence="1 2">
    <name type="scientific">Portunus trituberculatus</name>
    <name type="common">Swimming crab</name>
    <name type="synonym">Neptunus trituberculatus</name>
    <dbReference type="NCBI Taxonomy" id="210409"/>
    <lineage>
        <taxon>Eukaryota</taxon>
        <taxon>Metazoa</taxon>
        <taxon>Ecdysozoa</taxon>
        <taxon>Arthropoda</taxon>
        <taxon>Crustacea</taxon>
        <taxon>Multicrustacea</taxon>
        <taxon>Malacostraca</taxon>
        <taxon>Eumalacostraca</taxon>
        <taxon>Eucarida</taxon>
        <taxon>Decapoda</taxon>
        <taxon>Pleocyemata</taxon>
        <taxon>Brachyura</taxon>
        <taxon>Eubrachyura</taxon>
        <taxon>Portunoidea</taxon>
        <taxon>Portunidae</taxon>
        <taxon>Portuninae</taxon>
        <taxon>Portunus</taxon>
    </lineage>
</organism>
<dbReference type="Proteomes" id="UP000324222">
    <property type="component" value="Unassembled WGS sequence"/>
</dbReference>
<accession>A0A5B7E5R7</accession>
<dbReference type="EMBL" id="VSRR010001948">
    <property type="protein sequence ID" value="MPC28667.1"/>
    <property type="molecule type" value="Genomic_DNA"/>
</dbReference>
<gene>
    <name evidence="1" type="ORF">E2C01_021878</name>
</gene>
<evidence type="ECO:0000313" key="2">
    <source>
        <dbReference type="Proteomes" id="UP000324222"/>
    </source>
</evidence>
<comment type="caution">
    <text evidence="1">The sequence shown here is derived from an EMBL/GenBank/DDBJ whole genome shotgun (WGS) entry which is preliminary data.</text>
</comment>
<evidence type="ECO:0000313" key="1">
    <source>
        <dbReference type="EMBL" id="MPC28667.1"/>
    </source>
</evidence>
<name>A0A5B7E5R7_PORTR</name>
<proteinExistence type="predicted"/>
<protein>
    <submittedName>
        <fullName evidence="1">Uncharacterized protein</fullName>
    </submittedName>
</protein>